<keyword evidence="11" id="KW-1185">Reference proteome</keyword>
<dbReference type="PANTHER" id="PTHR32196:SF71">
    <property type="entry name" value="AUTOINDUCER 2 IMPORT SYSTEM PERMEASE PROTEIN LSRD"/>
    <property type="match status" value="1"/>
</dbReference>
<keyword evidence="5 9" id="KW-0812">Transmembrane</keyword>
<proteinExistence type="predicted"/>
<dbReference type="InterPro" id="IPR001851">
    <property type="entry name" value="ABC_transp_permease"/>
</dbReference>
<evidence type="ECO:0000256" key="4">
    <source>
        <dbReference type="ARBA" id="ARBA00022519"/>
    </source>
</evidence>
<sequence>MISAFTRYVRREPSALIAYGVLAVILVVWVVATPNLGIVSVTNTFAQKLPLALAAIGATIVIVSKGIDLSIGGTLTLVNVIVANGTIVGGDLVIWIVIAMVVALLAGAVNGFLVAVLGLPALIVTLATQSVMLGIALYILPTPGGELPVWFTNLPLQLVGPIPLVILLFIVIPLVLWWPIRRSRFGTALYAVGNDEGAAFTSGVAVVRTTFLAYVLAAFFAGLGGLFITMNAGSGDPSIGVPYTLNAIAAAVIGGVALSGGRGTIAGPIAGALVLSFINNLLFSLGVNTYWQYLVTGVLLIGALAIPYVIRRLRQRKAALV</sequence>
<keyword evidence="2" id="KW-0813">Transport</keyword>
<evidence type="ECO:0000256" key="1">
    <source>
        <dbReference type="ARBA" id="ARBA00004651"/>
    </source>
</evidence>
<protein>
    <recommendedName>
        <fullName evidence="8">Autoinducer 2 import system permease protein LsrD</fullName>
    </recommendedName>
</protein>
<keyword evidence="6 9" id="KW-1133">Transmembrane helix</keyword>
<dbReference type="Proteomes" id="UP000230161">
    <property type="component" value="Unassembled WGS sequence"/>
</dbReference>
<dbReference type="Pfam" id="PF02653">
    <property type="entry name" value="BPD_transp_2"/>
    <property type="match status" value="1"/>
</dbReference>
<feature type="transmembrane region" description="Helical" evidence="9">
    <location>
        <begin position="211"/>
        <end position="233"/>
    </location>
</feature>
<feature type="transmembrane region" description="Helical" evidence="9">
    <location>
        <begin position="16"/>
        <end position="39"/>
    </location>
</feature>
<feature type="transmembrane region" description="Helical" evidence="9">
    <location>
        <begin position="121"/>
        <end position="140"/>
    </location>
</feature>
<keyword evidence="4" id="KW-0997">Cell inner membrane</keyword>
<keyword evidence="7 9" id="KW-0472">Membrane</keyword>
<dbReference type="GO" id="GO:0005886">
    <property type="term" value="C:plasma membrane"/>
    <property type="evidence" value="ECO:0007669"/>
    <property type="project" value="UniProtKB-SubCell"/>
</dbReference>
<organism evidence="10 11">
    <name type="scientific">Compostimonas suwonensis</name>
    <dbReference type="NCBI Taxonomy" id="1048394"/>
    <lineage>
        <taxon>Bacteria</taxon>
        <taxon>Bacillati</taxon>
        <taxon>Actinomycetota</taxon>
        <taxon>Actinomycetes</taxon>
        <taxon>Micrococcales</taxon>
        <taxon>Microbacteriaceae</taxon>
        <taxon>Compostimonas</taxon>
    </lineage>
</organism>
<feature type="transmembrane region" description="Helical" evidence="9">
    <location>
        <begin position="239"/>
        <end position="258"/>
    </location>
</feature>
<feature type="transmembrane region" description="Helical" evidence="9">
    <location>
        <begin position="51"/>
        <end position="72"/>
    </location>
</feature>
<feature type="transmembrane region" description="Helical" evidence="9">
    <location>
        <begin position="290"/>
        <end position="310"/>
    </location>
</feature>
<evidence type="ECO:0000256" key="7">
    <source>
        <dbReference type="ARBA" id="ARBA00023136"/>
    </source>
</evidence>
<dbReference type="CDD" id="cd06579">
    <property type="entry name" value="TM_PBP1_transp_AraH_like"/>
    <property type="match status" value="1"/>
</dbReference>
<evidence type="ECO:0000313" key="10">
    <source>
        <dbReference type="EMBL" id="PJJ63238.1"/>
    </source>
</evidence>
<feature type="transmembrane region" description="Helical" evidence="9">
    <location>
        <begin position="160"/>
        <end position="180"/>
    </location>
</feature>
<evidence type="ECO:0000256" key="8">
    <source>
        <dbReference type="ARBA" id="ARBA00039381"/>
    </source>
</evidence>
<evidence type="ECO:0000256" key="5">
    <source>
        <dbReference type="ARBA" id="ARBA00022692"/>
    </source>
</evidence>
<dbReference type="AlphaFoldDB" id="A0A2M9BYS4"/>
<dbReference type="OrthoDB" id="9808136at2"/>
<accession>A0A2M9BYS4</accession>
<evidence type="ECO:0000256" key="6">
    <source>
        <dbReference type="ARBA" id="ARBA00022989"/>
    </source>
</evidence>
<reference evidence="10 11" key="1">
    <citation type="submission" date="2017-11" db="EMBL/GenBank/DDBJ databases">
        <title>Genomic Encyclopedia of Archaeal and Bacterial Type Strains, Phase II (KMG-II): From Individual Species to Whole Genera.</title>
        <authorList>
            <person name="Goeker M."/>
        </authorList>
    </citation>
    <scope>NUCLEOTIDE SEQUENCE [LARGE SCALE GENOMIC DNA]</scope>
    <source>
        <strain evidence="10 11">DSM 25625</strain>
    </source>
</reference>
<dbReference type="EMBL" id="PGFB01000002">
    <property type="protein sequence ID" value="PJJ63238.1"/>
    <property type="molecule type" value="Genomic_DNA"/>
</dbReference>
<evidence type="ECO:0000256" key="2">
    <source>
        <dbReference type="ARBA" id="ARBA00022448"/>
    </source>
</evidence>
<evidence type="ECO:0000256" key="3">
    <source>
        <dbReference type="ARBA" id="ARBA00022475"/>
    </source>
</evidence>
<feature type="transmembrane region" description="Helical" evidence="9">
    <location>
        <begin position="92"/>
        <end position="114"/>
    </location>
</feature>
<evidence type="ECO:0000313" key="11">
    <source>
        <dbReference type="Proteomes" id="UP000230161"/>
    </source>
</evidence>
<name>A0A2M9BYS4_9MICO</name>
<gene>
    <name evidence="10" type="ORF">CLV54_0895</name>
</gene>
<dbReference type="GO" id="GO:0022857">
    <property type="term" value="F:transmembrane transporter activity"/>
    <property type="evidence" value="ECO:0007669"/>
    <property type="project" value="InterPro"/>
</dbReference>
<keyword evidence="3" id="KW-1003">Cell membrane</keyword>
<feature type="transmembrane region" description="Helical" evidence="9">
    <location>
        <begin position="265"/>
        <end position="284"/>
    </location>
</feature>
<dbReference type="RefSeq" id="WP_100343773.1">
    <property type="nucleotide sequence ID" value="NZ_PGFB01000002.1"/>
</dbReference>
<evidence type="ECO:0000256" key="9">
    <source>
        <dbReference type="SAM" id="Phobius"/>
    </source>
</evidence>
<comment type="caution">
    <text evidence="10">The sequence shown here is derived from an EMBL/GenBank/DDBJ whole genome shotgun (WGS) entry which is preliminary data.</text>
</comment>
<dbReference type="PANTHER" id="PTHR32196">
    <property type="entry name" value="ABC TRANSPORTER PERMEASE PROTEIN YPHD-RELATED-RELATED"/>
    <property type="match status" value="1"/>
</dbReference>
<comment type="subcellular location">
    <subcellularLocation>
        <location evidence="1">Cell membrane</location>
        <topology evidence="1">Multi-pass membrane protein</topology>
    </subcellularLocation>
</comment>